<dbReference type="Proteomes" id="UP000073492">
    <property type="component" value="Unassembled WGS sequence"/>
</dbReference>
<reference evidence="6 7" key="1">
    <citation type="submission" date="2015-07" db="EMBL/GenBank/DDBJ databases">
        <title>Comparative genomics of the Sigatoka disease complex on banana suggests a link between parallel evolutionary changes in Pseudocercospora fijiensis and Pseudocercospora eumusae and increased virulence on the banana host.</title>
        <authorList>
            <person name="Chang T.-C."/>
            <person name="Salvucci A."/>
            <person name="Crous P.W."/>
            <person name="Stergiopoulos I."/>
        </authorList>
    </citation>
    <scope>NUCLEOTIDE SEQUENCE [LARGE SCALE GENOMIC DNA]</scope>
    <source>
        <strain evidence="6 7">CBS 116634</strain>
    </source>
</reference>
<dbReference type="PROSITE" id="PS50865">
    <property type="entry name" value="ZF_MYND_2"/>
    <property type="match status" value="1"/>
</dbReference>
<evidence type="ECO:0000259" key="5">
    <source>
        <dbReference type="PROSITE" id="PS50865"/>
    </source>
</evidence>
<dbReference type="Pfam" id="PF01753">
    <property type="entry name" value="zf-MYND"/>
    <property type="match status" value="1"/>
</dbReference>
<dbReference type="Gene3D" id="6.10.140.2220">
    <property type="match status" value="1"/>
</dbReference>
<keyword evidence="3" id="KW-0862">Zinc</keyword>
<sequence>MPLLDMSHPQAPPSRRLMGILVHYDPNRRILSHKSVQIYRSLQEDNSPWMALSNTAQVGFPLKCAFMSRYAGWYPCYFRFVSKYPGCGRDGVDFLDIAFNPPSENDLRQDIIIARCDEEDLLPEHFSLYCNFLYENCLKQGVLTSFPLLNHEWDRRAEFLQSQCLTPTAFARFCQESRVDMIYRGHNDWEYLPCPVKFPPPGPVCAECGNPTPSTPSICQICRTTAYCNSACRSMALEQHREICGKLDLTSTIPCVYARMGGSDNETEENSMDLIEYTPASYPTHLLSHPNVIDSPASFMLGIPLLIVQGPINVPSEAHATVKRRCLFNPATLLTLEPDMHKANFGWPTRRIYADVSIVRQDCRELDWRLVEYMVSRLGEIHCIVCSDAEVIDGVPKVQVAAKELSPTQFKLSFEDLRARMQRSDPDSVGWNDAIDPAKFW</sequence>
<name>A0A139I9F3_9PEZI</name>
<dbReference type="OrthoDB" id="10403562at2759"/>
<comment type="caution">
    <text evidence="6">The sequence shown here is derived from an EMBL/GenBank/DDBJ whole genome shotgun (WGS) entry which is preliminary data.</text>
</comment>
<evidence type="ECO:0000256" key="4">
    <source>
        <dbReference type="PROSITE-ProRule" id="PRU00134"/>
    </source>
</evidence>
<evidence type="ECO:0000256" key="3">
    <source>
        <dbReference type="ARBA" id="ARBA00022833"/>
    </source>
</evidence>
<accession>A0A139I9F3</accession>
<protein>
    <recommendedName>
        <fullName evidence="5">MYND-type domain-containing protein</fullName>
    </recommendedName>
</protein>
<dbReference type="AlphaFoldDB" id="A0A139I9F3"/>
<dbReference type="PROSITE" id="PS01360">
    <property type="entry name" value="ZF_MYND_1"/>
    <property type="match status" value="1"/>
</dbReference>
<organism evidence="6 7">
    <name type="scientific">Pseudocercospora musae</name>
    <dbReference type="NCBI Taxonomy" id="113226"/>
    <lineage>
        <taxon>Eukaryota</taxon>
        <taxon>Fungi</taxon>
        <taxon>Dikarya</taxon>
        <taxon>Ascomycota</taxon>
        <taxon>Pezizomycotina</taxon>
        <taxon>Dothideomycetes</taxon>
        <taxon>Dothideomycetidae</taxon>
        <taxon>Mycosphaerellales</taxon>
        <taxon>Mycosphaerellaceae</taxon>
        <taxon>Pseudocercospora</taxon>
    </lineage>
</organism>
<evidence type="ECO:0000313" key="6">
    <source>
        <dbReference type="EMBL" id="KXT11215.1"/>
    </source>
</evidence>
<dbReference type="EMBL" id="LFZO01000215">
    <property type="protein sequence ID" value="KXT11215.1"/>
    <property type="molecule type" value="Genomic_DNA"/>
</dbReference>
<evidence type="ECO:0000256" key="2">
    <source>
        <dbReference type="ARBA" id="ARBA00022771"/>
    </source>
</evidence>
<gene>
    <name evidence="6" type="ORF">AC579_10005</name>
</gene>
<evidence type="ECO:0000256" key="1">
    <source>
        <dbReference type="ARBA" id="ARBA00022723"/>
    </source>
</evidence>
<feature type="domain" description="MYND-type" evidence="5">
    <location>
        <begin position="205"/>
        <end position="244"/>
    </location>
</feature>
<keyword evidence="2 4" id="KW-0863">Zinc-finger</keyword>
<dbReference type="EMBL" id="LFZO01000215">
    <property type="protein sequence ID" value="KXT11216.1"/>
    <property type="molecule type" value="Genomic_DNA"/>
</dbReference>
<dbReference type="InterPro" id="IPR002893">
    <property type="entry name" value="Znf_MYND"/>
</dbReference>
<keyword evidence="1" id="KW-0479">Metal-binding</keyword>
<evidence type="ECO:0000313" key="7">
    <source>
        <dbReference type="Proteomes" id="UP000073492"/>
    </source>
</evidence>
<keyword evidence="7" id="KW-1185">Reference proteome</keyword>
<proteinExistence type="predicted"/>
<dbReference type="GO" id="GO:0008270">
    <property type="term" value="F:zinc ion binding"/>
    <property type="evidence" value="ECO:0007669"/>
    <property type="project" value="UniProtKB-KW"/>
</dbReference>
<dbReference type="SUPFAM" id="SSF144232">
    <property type="entry name" value="HIT/MYND zinc finger-like"/>
    <property type="match status" value="1"/>
</dbReference>